<reference evidence="2 3" key="1">
    <citation type="journal article" date="2021" name="BMC Biol.">
        <title>Horizontally acquired antibacterial genes associated with adaptive radiation of ladybird beetles.</title>
        <authorList>
            <person name="Li H.S."/>
            <person name="Tang X.F."/>
            <person name="Huang Y.H."/>
            <person name="Xu Z.Y."/>
            <person name="Chen M.L."/>
            <person name="Du X.Y."/>
            <person name="Qiu B.Y."/>
            <person name="Chen P.T."/>
            <person name="Zhang W."/>
            <person name="Slipinski A."/>
            <person name="Escalona H.E."/>
            <person name="Waterhouse R.M."/>
            <person name="Zwick A."/>
            <person name="Pang H."/>
        </authorList>
    </citation>
    <scope>NUCLEOTIDE SEQUENCE [LARGE SCALE GENOMIC DNA]</scope>
    <source>
        <strain evidence="2">SYSU2018</strain>
    </source>
</reference>
<accession>A0ABD2MJX8</accession>
<evidence type="ECO:0000256" key="1">
    <source>
        <dbReference type="SAM" id="MobiDB-lite"/>
    </source>
</evidence>
<dbReference type="Proteomes" id="UP001516400">
    <property type="component" value="Unassembled WGS sequence"/>
</dbReference>
<feature type="region of interest" description="Disordered" evidence="1">
    <location>
        <begin position="1"/>
        <end position="50"/>
    </location>
</feature>
<gene>
    <name evidence="2" type="ORF">HHI36_010793</name>
</gene>
<evidence type="ECO:0000313" key="3">
    <source>
        <dbReference type="Proteomes" id="UP001516400"/>
    </source>
</evidence>
<keyword evidence="3" id="KW-1185">Reference proteome</keyword>
<proteinExistence type="predicted"/>
<protein>
    <submittedName>
        <fullName evidence="2">Uncharacterized protein</fullName>
    </submittedName>
</protein>
<evidence type="ECO:0000313" key="2">
    <source>
        <dbReference type="EMBL" id="KAL3266630.1"/>
    </source>
</evidence>
<feature type="compositionally biased region" description="Low complexity" evidence="1">
    <location>
        <begin position="26"/>
        <end position="46"/>
    </location>
</feature>
<name>A0ABD2MJX8_9CUCU</name>
<dbReference type="EMBL" id="JABFTP020000001">
    <property type="protein sequence ID" value="KAL3266630.1"/>
    <property type="molecule type" value="Genomic_DNA"/>
</dbReference>
<comment type="caution">
    <text evidence="2">The sequence shown here is derived from an EMBL/GenBank/DDBJ whole genome shotgun (WGS) entry which is preliminary data.</text>
</comment>
<feature type="compositionally biased region" description="Polar residues" evidence="1">
    <location>
        <begin position="1"/>
        <end position="11"/>
    </location>
</feature>
<dbReference type="AlphaFoldDB" id="A0ABD2MJX8"/>
<sequence>MALGDSPTQQPGLEDEFGSDDEDVLLSELVSTSESHVSTSSASTSSNRTVVAKPKWKKNFRMEEPNQKKTCVVIRRERNGDGTDVARPEAVIQYKRCMNYVDEFDQLK</sequence>
<organism evidence="2 3">
    <name type="scientific">Cryptolaemus montrouzieri</name>
    <dbReference type="NCBI Taxonomy" id="559131"/>
    <lineage>
        <taxon>Eukaryota</taxon>
        <taxon>Metazoa</taxon>
        <taxon>Ecdysozoa</taxon>
        <taxon>Arthropoda</taxon>
        <taxon>Hexapoda</taxon>
        <taxon>Insecta</taxon>
        <taxon>Pterygota</taxon>
        <taxon>Neoptera</taxon>
        <taxon>Endopterygota</taxon>
        <taxon>Coleoptera</taxon>
        <taxon>Polyphaga</taxon>
        <taxon>Cucujiformia</taxon>
        <taxon>Coccinelloidea</taxon>
        <taxon>Coccinellidae</taxon>
        <taxon>Scymninae</taxon>
        <taxon>Scymnini</taxon>
        <taxon>Cryptolaemus</taxon>
    </lineage>
</organism>
<feature type="non-terminal residue" evidence="2">
    <location>
        <position position="108"/>
    </location>
</feature>
<feature type="compositionally biased region" description="Acidic residues" evidence="1">
    <location>
        <begin position="13"/>
        <end position="25"/>
    </location>
</feature>